<name>A0ABD1ZVE0_VESSQ</name>
<dbReference type="EMBL" id="JAUDFV010000167">
    <property type="protein sequence ID" value="KAL2712087.1"/>
    <property type="molecule type" value="Genomic_DNA"/>
</dbReference>
<keyword evidence="3" id="KW-1185">Reference proteome</keyword>
<protein>
    <submittedName>
        <fullName evidence="2">Uncharacterized protein</fullName>
    </submittedName>
</protein>
<gene>
    <name evidence="2" type="ORF">V1478_018322</name>
</gene>
<evidence type="ECO:0000313" key="3">
    <source>
        <dbReference type="Proteomes" id="UP001607302"/>
    </source>
</evidence>
<dbReference type="AlphaFoldDB" id="A0ABD1ZVE0"/>
<accession>A0ABD1ZVE0</accession>
<evidence type="ECO:0000256" key="1">
    <source>
        <dbReference type="SAM" id="MobiDB-lite"/>
    </source>
</evidence>
<reference evidence="2 3" key="1">
    <citation type="journal article" date="2024" name="Ann. Entomol. Soc. Am.">
        <title>Genomic analyses of the southern and eastern yellowjacket wasps (Hymenoptera: Vespidae) reveal evolutionary signatures of social life.</title>
        <authorList>
            <person name="Catto M.A."/>
            <person name="Caine P.B."/>
            <person name="Orr S.E."/>
            <person name="Hunt B.G."/>
            <person name="Goodisman M.A.D."/>
        </authorList>
    </citation>
    <scope>NUCLEOTIDE SEQUENCE [LARGE SCALE GENOMIC DNA]</scope>
    <source>
        <strain evidence="2">233</strain>
        <tissue evidence="2">Head and thorax</tissue>
    </source>
</reference>
<feature type="region of interest" description="Disordered" evidence="1">
    <location>
        <begin position="1"/>
        <end position="26"/>
    </location>
</feature>
<sequence>MKKDEDTKMKKKKKEEEEEEEKPPIVSLLPLLRELIIFKNDEDEDEGEGGEKRKKNKEIKQEVKNILKSDLLMDHLRVAAAARVELESKSRYRLSEQNSKGNNYLSIAIIIIN</sequence>
<organism evidence="2 3">
    <name type="scientific">Vespula squamosa</name>
    <name type="common">Southern yellow jacket</name>
    <name type="synonym">Wasp</name>
    <dbReference type="NCBI Taxonomy" id="30214"/>
    <lineage>
        <taxon>Eukaryota</taxon>
        <taxon>Metazoa</taxon>
        <taxon>Ecdysozoa</taxon>
        <taxon>Arthropoda</taxon>
        <taxon>Hexapoda</taxon>
        <taxon>Insecta</taxon>
        <taxon>Pterygota</taxon>
        <taxon>Neoptera</taxon>
        <taxon>Endopterygota</taxon>
        <taxon>Hymenoptera</taxon>
        <taxon>Apocrita</taxon>
        <taxon>Aculeata</taxon>
        <taxon>Vespoidea</taxon>
        <taxon>Vespidae</taxon>
        <taxon>Vespinae</taxon>
        <taxon>Vespula</taxon>
    </lineage>
</organism>
<proteinExistence type="predicted"/>
<comment type="caution">
    <text evidence="2">The sequence shown here is derived from an EMBL/GenBank/DDBJ whole genome shotgun (WGS) entry which is preliminary data.</text>
</comment>
<dbReference type="Proteomes" id="UP001607302">
    <property type="component" value="Unassembled WGS sequence"/>
</dbReference>
<evidence type="ECO:0000313" key="2">
    <source>
        <dbReference type="EMBL" id="KAL2712087.1"/>
    </source>
</evidence>